<accession>A0ABX7GTT2</accession>
<feature type="domain" description="DUF6916" evidence="1">
    <location>
        <begin position="4"/>
        <end position="96"/>
    </location>
</feature>
<keyword evidence="3" id="KW-1185">Reference proteome</keyword>
<evidence type="ECO:0000259" key="1">
    <source>
        <dbReference type="Pfam" id="PF21880"/>
    </source>
</evidence>
<evidence type="ECO:0000313" key="3">
    <source>
        <dbReference type="Proteomes" id="UP000663181"/>
    </source>
</evidence>
<gene>
    <name evidence="2" type="ORF">ISN74_20195</name>
</gene>
<protein>
    <recommendedName>
        <fullName evidence="1">DUF6916 domain-containing protein</fullName>
    </recommendedName>
</protein>
<dbReference type="Proteomes" id="UP000663181">
    <property type="component" value="Chromosome"/>
</dbReference>
<dbReference type="InterPro" id="IPR054209">
    <property type="entry name" value="DUF6916"/>
</dbReference>
<name>A0ABX7GTT2_9GAMM</name>
<proteinExistence type="predicted"/>
<organism evidence="2 3">
    <name type="scientific">Dyella caseinilytica</name>
    <dbReference type="NCBI Taxonomy" id="1849581"/>
    <lineage>
        <taxon>Bacteria</taxon>
        <taxon>Pseudomonadati</taxon>
        <taxon>Pseudomonadota</taxon>
        <taxon>Gammaproteobacteria</taxon>
        <taxon>Lysobacterales</taxon>
        <taxon>Rhodanobacteraceae</taxon>
        <taxon>Dyella</taxon>
    </lineage>
</organism>
<dbReference type="RefSeq" id="WP_188795818.1">
    <property type="nucleotide sequence ID" value="NZ_BMIZ01000001.1"/>
</dbReference>
<evidence type="ECO:0000313" key="2">
    <source>
        <dbReference type="EMBL" id="QRN53685.1"/>
    </source>
</evidence>
<dbReference type="EMBL" id="CP064030">
    <property type="protein sequence ID" value="QRN53685.1"/>
    <property type="molecule type" value="Genomic_DNA"/>
</dbReference>
<reference evidence="2 3" key="1">
    <citation type="submission" date="2020-10" db="EMBL/GenBank/DDBJ databases">
        <title>Phylogeny of dyella-like bacteria.</title>
        <authorList>
            <person name="Fu J."/>
        </authorList>
    </citation>
    <scope>NUCLEOTIDE SEQUENCE [LARGE SCALE GENOMIC DNA]</scope>
    <source>
        <strain evidence="2 3">DHOB09</strain>
    </source>
</reference>
<sequence length="97" mass="10654">MQDLTLEHFVAFVDQDFAATTEAGDRTCFTLTEAQAAGSTPPGITRPPFALLFHNPAEVLFPQGTYRLSHPTVGEVEIFLVPVARKQPGFVYQAVFN</sequence>
<dbReference type="Pfam" id="PF21880">
    <property type="entry name" value="DUF6916"/>
    <property type="match status" value="1"/>
</dbReference>